<evidence type="ECO:0000259" key="1">
    <source>
        <dbReference type="Pfam" id="PF04069"/>
    </source>
</evidence>
<comment type="caution">
    <text evidence="2">The sequence shown here is derived from an EMBL/GenBank/DDBJ whole genome shotgun (WGS) entry which is preliminary data.</text>
</comment>
<dbReference type="Gene3D" id="3.40.190.10">
    <property type="entry name" value="Periplasmic binding protein-like II"/>
    <property type="match status" value="1"/>
</dbReference>
<gene>
    <name evidence="2" type="primary">proX</name>
    <name evidence="2" type="ORF">O1D97_18825</name>
</gene>
<dbReference type="SUPFAM" id="SSF53850">
    <property type="entry name" value="Periplasmic binding protein-like II"/>
    <property type="match status" value="1"/>
</dbReference>
<accession>A0ABT4JZ00</accession>
<dbReference type="NCBIfam" id="NF008334">
    <property type="entry name" value="PRK11119.1"/>
    <property type="match status" value="1"/>
</dbReference>
<feature type="domain" description="ABC-type glycine betaine transport system substrate-binding" evidence="1">
    <location>
        <begin position="62"/>
        <end position="326"/>
    </location>
</feature>
<protein>
    <submittedName>
        <fullName evidence="2">Glycine betaine/L-proline ABC transporter substrate-binding protein ProX</fullName>
    </submittedName>
</protein>
<reference evidence="2" key="1">
    <citation type="submission" date="2022-12" db="EMBL/GenBank/DDBJ databases">
        <title>Marinomonas 15G1-11 sp. nov, isolated from marine algae.</title>
        <authorList>
            <person name="Butt M."/>
            <person name="Choi D.G."/>
            <person name="Kim J.M."/>
            <person name="Lee J.K."/>
            <person name="Baek J.H."/>
            <person name="Jeon C.O."/>
        </authorList>
    </citation>
    <scope>NUCLEOTIDE SEQUENCE</scope>
    <source>
        <strain evidence="2">15G1-11</strain>
    </source>
</reference>
<dbReference type="EMBL" id="JAPUBN010000024">
    <property type="protein sequence ID" value="MCZ2723608.1"/>
    <property type="molecule type" value="Genomic_DNA"/>
</dbReference>
<dbReference type="Proteomes" id="UP001149719">
    <property type="component" value="Unassembled WGS sequence"/>
</dbReference>
<keyword evidence="3" id="KW-1185">Reference proteome</keyword>
<proteinExistence type="predicted"/>
<sequence>MSSVKKVYHSAITRNVHGTIKVKDKIKALSLGIIIMSSSLHASESLPGEGVTVRPMDFGNQNTQFQSEIIRIGLETLGYKVNKALEADPTIAHVSVGQEDADYMAVHWEPLHNDYFARAGGENSNTKLGTLVKDAAQGILIDKKTADAYGITSLSQLKDPKIAALFDMDEDGKADLTGCNPGWGCEEVIETHLDNLGLRDTVTHRQGVYVALMADTITRFREGKPVLYYTWTPMWVSSLLVPGKDSSWLTIPEKNQVASKDDGLGFVVNTVRIMANNHFLEQNPAAKHFFELVTIDINDINAQNALIQAGEKSSRDVTRHAKAWISNHQDLFNHWITQAKEFKPKS</sequence>
<name>A0ABT4JZ00_9GAMM</name>
<evidence type="ECO:0000313" key="2">
    <source>
        <dbReference type="EMBL" id="MCZ2723608.1"/>
    </source>
</evidence>
<evidence type="ECO:0000313" key="3">
    <source>
        <dbReference type="Proteomes" id="UP001149719"/>
    </source>
</evidence>
<dbReference type="RefSeq" id="WP_269127745.1">
    <property type="nucleotide sequence ID" value="NZ_JAPUBN010000024.1"/>
</dbReference>
<dbReference type="Pfam" id="PF04069">
    <property type="entry name" value="OpuAC"/>
    <property type="match status" value="1"/>
</dbReference>
<dbReference type="Gene3D" id="3.40.190.100">
    <property type="entry name" value="Glycine betaine-binding periplasmic protein, domain 2"/>
    <property type="match status" value="1"/>
</dbReference>
<organism evidence="2 3">
    <name type="scientific">Marinomonas phaeophyticola</name>
    <dbReference type="NCBI Taxonomy" id="3004091"/>
    <lineage>
        <taxon>Bacteria</taxon>
        <taxon>Pseudomonadati</taxon>
        <taxon>Pseudomonadota</taxon>
        <taxon>Gammaproteobacteria</taxon>
        <taxon>Oceanospirillales</taxon>
        <taxon>Oceanospirillaceae</taxon>
        <taxon>Marinomonas</taxon>
    </lineage>
</organism>
<dbReference type="InterPro" id="IPR007210">
    <property type="entry name" value="ABC_Gly_betaine_transp_sub-bd"/>
</dbReference>
<dbReference type="CDD" id="cd13638">
    <property type="entry name" value="PBP2_EcProx_like"/>
    <property type="match status" value="1"/>
</dbReference>